<dbReference type="STRING" id="1714264.BTO30_10655"/>
<feature type="chain" id="PRO_5010250588" evidence="1">
    <location>
        <begin position="30"/>
        <end position="259"/>
    </location>
</feature>
<dbReference type="EMBL" id="MSDU01000022">
    <property type="protein sequence ID" value="OLN22201.1"/>
    <property type="molecule type" value="Genomic_DNA"/>
</dbReference>
<accession>A0A1Q8Q4J8</accession>
<comment type="caution">
    <text evidence="2">The sequence shown here is derived from an EMBL/GenBank/DDBJ whole genome shotgun (WGS) entry which is preliminary data.</text>
</comment>
<protein>
    <submittedName>
        <fullName evidence="2">Uncharacterized protein</fullName>
    </submittedName>
</protein>
<gene>
    <name evidence="2" type="ORF">BTO30_10655</name>
</gene>
<sequence length="259" mass="28066">MKKNKWVHYIMTGALSLGVLGTASLPALAAASETALDSETKKKVQTVMDTLRTKLADIGVDLPEKKEKGDLFANLDEETKAKAEAIMENLHNGTITHDEGKEQLAALGLELPERGGHRNHGGKGDFLAGLDEETKAKAEAILEQKREGTITEEEAAAQLEAIGVTLPERVDPFADLDDETKAKAEAIMEQHREGSLTHEEVDEQLAAIGVERLERGGKRGREGDILKGLDDETKAEAEALLDEAEAELEALGVEKVPFR</sequence>
<dbReference type="Proteomes" id="UP000185568">
    <property type="component" value="Unassembled WGS sequence"/>
</dbReference>
<evidence type="ECO:0000313" key="3">
    <source>
        <dbReference type="Proteomes" id="UP000185568"/>
    </source>
</evidence>
<keyword evidence="3" id="KW-1185">Reference proteome</keyword>
<organism evidence="2 3">
    <name type="scientific">Domibacillus antri</name>
    <dbReference type="NCBI Taxonomy" id="1714264"/>
    <lineage>
        <taxon>Bacteria</taxon>
        <taxon>Bacillati</taxon>
        <taxon>Bacillota</taxon>
        <taxon>Bacilli</taxon>
        <taxon>Bacillales</taxon>
        <taxon>Bacillaceae</taxon>
        <taxon>Domibacillus</taxon>
    </lineage>
</organism>
<dbReference type="RefSeq" id="WP_075398711.1">
    <property type="nucleotide sequence ID" value="NZ_MSDU01000022.1"/>
</dbReference>
<dbReference type="AlphaFoldDB" id="A0A1Q8Q4J8"/>
<keyword evidence="1" id="KW-0732">Signal</keyword>
<dbReference type="OrthoDB" id="2734846at2"/>
<feature type="signal peptide" evidence="1">
    <location>
        <begin position="1"/>
        <end position="29"/>
    </location>
</feature>
<reference evidence="2 3" key="1">
    <citation type="submission" date="2016-12" db="EMBL/GenBank/DDBJ databases">
        <title>Domibacillus antri genome sequencing.</title>
        <authorList>
            <person name="Verma A."/>
            <person name="Krishnamurthi S."/>
        </authorList>
    </citation>
    <scope>NUCLEOTIDE SEQUENCE [LARGE SCALE GENOMIC DNA]</scope>
    <source>
        <strain evidence="2 3">XD80</strain>
    </source>
</reference>
<proteinExistence type="predicted"/>
<evidence type="ECO:0000313" key="2">
    <source>
        <dbReference type="EMBL" id="OLN22201.1"/>
    </source>
</evidence>
<evidence type="ECO:0000256" key="1">
    <source>
        <dbReference type="SAM" id="SignalP"/>
    </source>
</evidence>
<name>A0A1Q8Q4J8_9BACI</name>